<dbReference type="AlphaFoldDB" id="A0A6J6LX53"/>
<dbReference type="EMBL" id="CAFBMA010000003">
    <property type="protein sequence ID" value="CAB4892279.1"/>
    <property type="molecule type" value="Genomic_DNA"/>
</dbReference>
<dbReference type="EMBL" id="CAFAHD010000048">
    <property type="protein sequence ID" value="CAB4837528.1"/>
    <property type="molecule type" value="Genomic_DNA"/>
</dbReference>
<dbReference type="Gene3D" id="3.40.50.300">
    <property type="entry name" value="P-loop containing nucleotide triphosphate hydrolases"/>
    <property type="match status" value="1"/>
</dbReference>
<dbReference type="EMBL" id="CAEZXD010000001">
    <property type="protein sequence ID" value="CAB4665043.1"/>
    <property type="molecule type" value="Genomic_DNA"/>
</dbReference>
<name>A0A6J6LX53_9ZZZZ</name>
<dbReference type="SUPFAM" id="SSF52540">
    <property type="entry name" value="P-loop containing nucleoside triphosphate hydrolases"/>
    <property type="match status" value="1"/>
</dbReference>
<dbReference type="EMBL" id="CAFAAZ010000002">
    <property type="protein sequence ID" value="CAB4814837.1"/>
    <property type="molecule type" value="Genomic_DNA"/>
</dbReference>
<evidence type="ECO:0000313" key="1">
    <source>
        <dbReference type="EMBL" id="CAB4665043.1"/>
    </source>
</evidence>
<dbReference type="InterPro" id="IPR027417">
    <property type="entry name" value="P-loop_NTPase"/>
</dbReference>
<dbReference type="EMBL" id="CAFBPT010000004">
    <property type="protein sequence ID" value="CAB5028780.1"/>
    <property type="molecule type" value="Genomic_DNA"/>
</dbReference>
<evidence type="ECO:0000313" key="6">
    <source>
        <dbReference type="EMBL" id="CAB4963067.1"/>
    </source>
</evidence>
<evidence type="ECO:0000313" key="4">
    <source>
        <dbReference type="EMBL" id="CAB4837528.1"/>
    </source>
</evidence>
<dbReference type="EMBL" id="CAFBNU010000003">
    <property type="protein sequence ID" value="CAB4963067.1"/>
    <property type="molecule type" value="Genomic_DNA"/>
</dbReference>
<reference evidence="1" key="1">
    <citation type="submission" date="2020-05" db="EMBL/GenBank/DDBJ databases">
        <authorList>
            <person name="Chiriac C."/>
            <person name="Salcher M."/>
            <person name="Ghai R."/>
            <person name="Kavagutti S V."/>
        </authorList>
    </citation>
    <scope>NUCLEOTIDE SEQUENCE</scope>
</reference>
<evidence type="ECO:0000313" key="3">
    <source>
        <dbReference type="EMBL" id="CAB4814837.1"/>
    </source>
</evidence>
<evidence type="ECO:0000313" key="5">
    <source>
        <dbReference type="EMBL" id="CAB4892279.1"/>
    </source>
</evidence>
<organism evidence="1">
    <name type="scientific">freshwater metagenome</name>
    <dbReference type="NCBI Taxonomy" id="449393"/>
    <lineage>
        <taxon>unclassified sequences</taxon>
        <taxon>metagenomes</taxon>
        <taxon>ecological metagenomes</taxon>
    </lineage>
</organism>
<accession>A0A6J6LX53</accession>
<dbReference type="EMBL" id="CAEZYD010000001">
    <property type="protein sequence ID" value="CAB4699489.1"/>
    <property type="molecule type" value="Genomic_DNA"/>
</dbReference>
<evidence type="ECO:0000313" key="7">
    <source>
        <dbReference type="EMBL" id="CAB5028780.1"/>
    </source>
</evidence>
<gene>
    <name evidence="1" type="ORF">UFOPK2343_00013</name>
    <name evidence="2" type="ORF">UFOPK2652_00084</name>
    <name evidence="3" type="ORF">UFOPK3128_00335</name>
    <name evidence="4" type="ORF">UFOPK3227_00548</name>
    <name evidence="5" type="ORF">UFOPK3511_00509</name>
    <name evidence="6" type="ORF">UFOPK3880_00516</name>
    <name evidence="7" type="ORF">UFOPK4146_00761</name>
</gene>
<evidence type="ECO:0000313" key="2">
    <source>
        <dbReference type="EMBL" id="CAB4699489.1"/>
    </source>
</evidence>
<protein>
    <submittedName>
        <fullName evidence="1">Unannotated protein</fullName>
    </submittedName>
</protein>
<sequence>MAKKIIVHAGFHKTGTTAIQSSFFAATKALESAGITYPHVGGKAHHKAVYSFMGKTWGWEDRGGITATDKKWRQFLKQIKKAKSTALISSEFLCELTEEQIIKFKRDLGNSDVTIYFTLRPLLKIIPSAYQQHLKIGIKSSYETWLHSILDEPGVSTITPSFWVRHMHSEVLAKWIKHFGKENVVLLVVDEKKPEFMYEQFNLLLGLKPGFLTPQTDQDSNRSLTLDEITLLNTINKKFSKKRSWHDYETFIRNGSIKYLTNKVTPPIDAVRLLTPQWAVDIAKRVSSASVAEIKRLGIKIIGEIDSFESAEIPVGENPEVTMIPVELAAKALVAMDLRVVEKLPTRYVARILWKMTKRDLKRLLRNQFKIFSSPKLHLQSFSNFLSAWP</sequence>
<proteinExistence type="predicted"/>